<organism evidence="1 2">
    <name type="scientific">Naganishia friedmannii</name>
    <dbReference type="NCBI Taxonomy" id="89922"/>
    <lineage>
        <taxon>Eukaryota</taxon>
        <taxon>Fungi</taxon>
        <taxon>Dikarya</taxon>
        <taxon>Basidiomycota</taxon>
        <taxon>Agaricomycotina</taxon>
        <taxon>Tremellomycetes</taxon>
        <taxon>Filobasidiales</taxon>
        <taxon>Filobasidiaceae</taxon>
        <taxon>Naganishia</taxon>
    </lineage>
</organism>
<keyword evidence="2" id="KW-1185">Reference proteome</keyword>
<sequence length="1243" mass="136579">MQYLSRAYQYYSGINPATLTGAIDIIVVRRKDDNGEEFYSCSPFHVRFGKLQVLRAGEKKVQLQLPDNLPEPFEAPFWMKVGEAGEAFFVVETDQEVPEELQTSPVISATEISPLSPPTFGQETHQDGAKEDNDLSATQKPFGQGRGDVTTPESLGRLHGQEPDFLDLDDEMESNRTSSQQYASLGHTPRMTSLALPGLKNVPPLLNIKVPIEHAASSASPSTILNAPSSLLPSFLHSSTSASDRNKATTTKPGPDATQPIPSNPLEGKDDSHELFRAQKIEDYVKDHRQVRTRSGSTASVSSNRSKTSTRADSGYNDRADAHLPHVAAGEGEGPDVQYTKDAVLDAMGYHADTYQARADISEQEQHDVLQDSALVSAQVLSENMSLGDSITLESENHLIQFAQDLLVSAGAPVDDLQTGKIPGQPAYQPSAPITSQDVVVREIARRLNSLSLEDPASSRERGNAKALRAISQDHDRLIPRRDILTRGQSEPPPDTNNDSGVTPLPRSESPSPYPEDALDYTWEWGGFPMKTPGIVEQEFDFKTSKENDKPDSILPRIHKLAKDELVRSNSTPVGAKVKDNTSISERPKLSSQHAQTEPMLPDDAHGSAQGGLQEQHGHGGKLKNDEDDPFKFMLDTSTDCHIFALSIYAPDDSTDAEVSEADFNAHRITFRRFVEDPRVVDDPDLVIKYGASFLTWQNASPVLAALAVYRRSLLPPTAATASQKPGSELQAPASQSKASNGYAWSRWWRRGQSAGIPLDSSSSVTAGPLPPPQQTVPLQNGNTKESATESNIVTDVAPSNQDVKKYYAKTLRLTSDQLKSLRLKVGANKIVFSVNSSYSGVASCTARIFLWEEDDRVVISDIDGTITKSDALGHVFAAIGRDWTHLGVAKLYTDICNNGYKIMYLTSRAIGQADSTRDYLKGISQGSYQLPEGPVIMSPDRLFTSLHRYAIPKTATREVIMRKPEIFKMACLRDIQRLFGNGAKTAFYAGFGNRITDAMSYRSVNVPSSRIFTIDSGGEVKMELLELAGYKSSYIHMTDLVDQMFPPVNRKLQPEYTDFNYWRPTIPDIPLPDLTPASPALSATSESSRLGLLRNMASGIARRASRQTITNEGSKSPQSQTSRPTSPLVGPSIIAGDADFDSMSEPEDVLHDRTSARGASMPGSLPGSFDDRVDYLNDEFFDQRYRNDPHENQYQQKDRNGNLTSEDGYDYDEQGGHSEDDVYPEMFDDDLLATGEMSKVPF</sequence>
<evidence type="ECO:0000313" key="1">
    <source>
        <dbReference type="EMBL" id="KAJ9106237.1"/>
    </source>
</evidence>
<reference evidence="1" key="1">
    <citation type="submission" date="2023-04" db="EMBL/GenBank/DDBJ databases">
        <title>Draft Genome sequencing of Naganishia species isolated from polar environments using Oxford Nanopore Technology.</title>
        <authorList>
            <person name="Leo P."/>
            <person name="Venkateswaran K."/>
        </authorList>
    </citation>
    <scope>NUCLEOTIDE SEQUENCE</scope>
    <source>
        <strain evidence="1">MNA-CCFEE 5423</strain>
    </source>
</reference>
<name>A0ACC2W3P5_9TREE</name>
<protein>
    <submittedName>
        <fullName evidence="1">Uncharacterized protein</fullName>
    </submittedName>
</protein>
<dbReference type="Proteomes" id="UP001227268">
    <property type="component" value="Unassembled WGS sequence"/>
</dbReference>
<proteinExistence type="predicted"/>
<dbReference type="EMBL" id="JASBWT010000003">
    <property type="protein sequence ID" value="KAJ9106237.1"/>
    <property type="molecule type" value="Genomic_DNA"/>
</dbReference>
<gene>
    <name evidence="1" type="ORF">QFC21_001382</name>
</gene>
<comment type="caution">
    <text evidence="1">The sequence shown here is derived from an EMBL/GenBank/DDBJ whole genome shotgun (WGS) entry which is preliminary data.</text>
</comment>
<accession>A0ACC2W3P5</accession>
<evidence type="ECO:0000313" key="2">
    <source>
        <dbReference type="Proteomes" id="UP001227268"/>
    </source>
</evidence>